<evidence type="ECO:0000313" key="5">
    <source>
        <dbReference type="EMBL" id="CAF3553488.1"/>
    </source>
</evidence>
<dbReference type="SUPFAM" id="SSF50729">
    <property type="entry name" value="PH domain-like"/>
    <property type="match status" value="1"/>
</dbReference>
<gene>
    <name evidence="4" type="ORF">GPM918_LOCUS1943</name>
    <name evidence="5" type="ORF">SRO942_LOCUS1943</name>
</gene>
<feature type="domain" description="PH" evidence="3">
    <location>
        <begin position="69"/>
        <end position="179"/>
    </location>
</feature>
<dbReference type="SMART" id="SM00233">
    <property type="entry name" value="PH"/>
    <property type="match status" value="1"/>
</dbReference>
<dbReference type="PROSITE" id="PS50003">
    <property type="entry name" value="PH_DOMAIN"/>
    <property type="match status" value="1"/>
</dbReference>
<dbReference type="Pfam" id="PF00169">
    <property type="entry name" value="PH"/>
    <property type="match status" value="1"/>
</dbReference>
<organism evidence="4 6">
    <name type="scientific">Didymodactylos carnosus</name>
    <dbReference type="NCBI Taxonomy" id="1234261"/>
    <lineage>
        <taxon>Eukaryota</taxon>
        <taxon>Metazoa</taxon>
        <taxon>Spiralia</taxon>
        <taxon>Gnathifera</taxon>
        <taxon>Rotifera</taxon>
        <taxon>Eurotatoria</taxon>
        <taxon>Bdelloidea</taxon>
        <taxon>Philodinida</taxon>
        <taxon>Philodinidae</taxon>
        <taxon>Didymodactylos</taxon>
    </lineage>
</organism>
<protein>
    <recommendedName>
        <fullName evidence="3">PH domain-containing protein</fullName>
    </recommendedName>
</protein>
<dbReference type="InterPro" id="IPR001849">
    <property type="entry name" value="PH_domain"/>
</dbReference>
<evidence type="ECO:0000259" key="3">
    <source>
        <dbReference type="PROSITE" id="PS50003"/>
    </source>
</evidence>
<feature type="coiled-coil region" evidence="1">
    <location>
        <begin position="207"/>
        <end position="241"/>
    </location>
</feature>
<dbReference type="Proteomes" id="UP000681722">
    <property type="component" value="Unassembled WGS sequence"/>
</dbReference>
<evidence type="ECO:0000256" key="2">
    <source>
        <dbReference type="SAM" id="MobiDB-lite"/>
    </source>
</evidence>
<dbReference type="OrthoDB" id="10254377at2759"/>
<evidence type="ECO:0000313" key="6">
    <source>
        <dbReference type="Proteomes" id="UP000663829"/>
    </source>
</evidence>
<feature type="compositionally biased region" description="Low complexity" evidence="2">
    <location>
        <begin position="7"/>
        <end position="23"/>
    </location>
</feature>
<feature type="region of interest" description="Disordered" evidence="2">
    <location>
        <begin position="1"/>
        <end position="23"/>
    </location>
</feature>
<dbReference type="Gene3D" id="2.30.29.30">
    <property type="entry name" value="Pleckstrin-homology domain (PH domain)/Phosphotyrosine-binding domain (PTB)"/>
    <property type="match status" value="1"/>
</dbReference>
<comment type="caution">
    <text evidence="4">The sequence shown here is derived from an EMBL/GenBank/DDBJ whole genome shotgun (WGS) entry which is preliminary data.</text>
</comment>
<accession>A0A813QSU7</accession>
<evidence type="ECO:0000256" key="1">
    <source>
        <dbReference type="SAM" id="Coils"/>
    </source>
</evidence>
<dbReference type="EMBL" id="CAJNOQ010000200">
    <property type="protein sequence ID" value="CAF0771354.1"/>
    <property type="molecule type" value="Genomic_DNA"/>
</dbReference>
<dbReference type="EMBL" id="CAJOBC010000200">
    <property type="protein sequence ID" value="CAF3553488.1"/>
    <property type="molecule type" value="Genomic_DNA"/>
</dbReference>
<keyword evidence="6" id="KW-1185">Reference proteome</keyword>
<proteinExistence type="predicted"/>
<dbReference type="Proteomes" id="UP000663829">
    <property type="component" value="Unassembled WGS sequence"/>
</dbReference>
<reference evidence="4" key="1">
    <citation type="submission" date="2021-02" db="EMBL/GenBank/DDBJ databases">
        <authorList>
            <person name="Nowell W R."/>
        </authorList>
    </citation>
    <scope>NUCLEOTIDE SEQUENCE</scope>
</reference>
<evidence type="ECO:0000313" key="4">
    <source>
        <dbReference type="EMBL" id="CAF0771354.1"/>
    </source>
</evidence>
<name>A0A813QSU7_9BILA</name>
<dbReference type="AlphaFoldDB" id="A0A813QSU7"/>
<keyword evidence="1" id="KW-0175">Coiled coil</keyword>
<sequence length="265" mass="31271">MQSSLYHSNQSNVTNTHTTTTTSSSSLRSRFLSSDYWSPLKNWPLIMQRTSFKINDDHILNLAIKARLENRECGYLYRRCGSNQDSSSSSSAKWQLKWFILYQNLLFYYENVNATKPQGLYLLETCYSARVAPKNNKDGEKLNCFSISYTRDGRNSIELAAESDMERQAWIDAIQTCSYNRHVSLKDEIETKYLHLSQVYETETKSKYQYMQQVEELSGEVRELRKELSRYRRQHHLLRHRSIAEEDSEEIRKIKKVQSLCRGWL</sequence>
<dbReference type="InterPro" id="IPR011993">
    <property type="entry name" value="PH-like_dom_sf"/>
</dbReference>